<dbReference type="InterPro" id="IPR004296">
    <property type="entry name" value="DUF236"/>
</dbReference>
<reference evidence="3 4" key="1">
    <citation type="submission" date="2019-10" db="EMBL/GenBank/DDBJ databases">
        <title>Assembly and Annotation for the nematode Trichostrongylus colubriformis.</title>
        <authorList>
            <person name="Martin J."/>
        </authorList>
    </citation>
    <scope>NUCLEOTIDE SEQUENCE [LARGE SCALE GENOMIC DNA]</scope>
    <source>
        <strain evidence="3">G859</strain>
        <tissue evidence="3">Whole worm</tissue>
    </source>
</reference>
<gene>
    <name evidence="3" type="ORF">GCK32_018443</name>
</gene>
<feature type="region of interest" description="Disordered" evidence="1">
    <location>
        <begin position="80"/>
        <end position="109"/>
    </location>
</feature>
<dbReference type="EMBL" id="WIXE01017419">
    <property type="protein sequence ID" value="KAK5971765.1"/>
    <property type="molecule type" value="Genomic_DNA"/>
</dbReference>
<feature type="chain" id="PRO_5043018124" evidence="2">
    <location>
        <begin position="20"/>
        <end position="109"/>
    </location>
</feature>
<evidence type="ECO:0000256" key="2">
    <source>
        <dbReference type="SAM" id="SignalP"/>
    </source>
</evidence>
<dbReference type="Pfam" id="PF03057">
    <property type="entry name" value="DUF236"/>
    <property type="match status" value="1"/>
</dbReference>
<evidence type="ECO:0000256" key="1">
    <source>
        <dbReference type="SAM" id="MobiDB-lite"/>
    </source>
</evidence>
<feature type="compositionally biased region" description="Pro residues" evidence="1">
    <location>
        <begin position="46"/>
        <end position="57"/>
    </location>
</feature>
<proteinExistence type="predicted"/>
<dbReference type="AlphaFoldDB" id="A0AAN8F7D3"/>
<keyword evidence="2" id="KW-0732">Signal</keyword>
<evidence type="ECO:0000313" key="4">
    <source>
        <dbReference type="Proteomes" id="UP001331761"/>
    </source>
</evidence>
<name>A0AAN8F7D3_TRICO</name>
<protein>
    <submittedName>
        <fullName evidence="3">Uncharacterized protein</fullName>
    </submittedName>
</protein>
<sequence length="109" mass="11173">MVEGWQLCVFSAMLANVSAAYLINLCAKKKDKLQQGSGSADSRQPPAGPPIQPPRPPTQGGIAGTYDPNYQTLANIQGDVFGADKKGGPAPAPPKPPAQGGIAGIVTTF</sequence>
<accession>A0AAN8F7D3</accession>
<comment type="caution">
    <text evidence="3">The sequence shown here is derived from an EMBL/GenBank/DDBJ whole genome shotgun (WGS) entry which is preliminary data.</text>
</comment>
<evidence type="ECO:0000313" key="3">
    <source>
        <dbReference type="EMBL" id="KAK5971765.1"/>
    </source>
</evidence>
<organism evidence="3 4">
    <name type="scientific">Trichostrongylus colubriformis</name>
    <name type="common">Black scour worm</name>
    <dbReference type="NCBI Taxonomy" id="6319"/>
    <lineage>
        <taxon>Eukaryota</taxon>
        <taxon>Metazoa</taxon>
        <taxon>Ecdysozoa</taxon>
        <taxon>Nematoda</taxon>
        <taxon>Chromadorea</taxon>
        <taxon>Rhabditida</taxon>
        <taxon>Rhabditina</taxon>
        <taxon>Rhabditomorpha</taxon>
        <taxon>Strongyloidea</taxon>
        <taxon>Trichostrongylidae</taxon>
        <taxon>Trichostrongylus</taxon>
    </lineage>
</organism>
<dbReference type="Proteomes" id="UP001331761">
    <property type="component" value="Unassembled WGS sequence"/>
</dbReference>
<keyword evidence="4" id="KW-1185">Reference proteome</keyword>
<feature type="region of interest" description="Disordered" evidence="1">
    <location>
        <begin position="33"/>
        <end position="68"/>
    </location>
</feature>
<feature type="signal peptide" evidence="2">
    <location>
        <begin position="1"/>
        <end position="19"/>
    </location>
</feature>